<protein>
    <recommendedName>
        <fullName evidence="3">F-box domain-containing protein</fullName>
    </recommendedName>
</protein>
<comment type="caution">
    <text evidence="1">The sequence shown here is derived from an EMBL/GenBank/DDBJ whole genome shotgun (WGS) entry which is preliminary data.</text>
</comment>
<dbReference type="EMBL" id="CAXLJM020000060">
    <property type="protein sequence ID" value="CAL8119495.1"/>
    <property type="molecule type" value="Genomic_DNA"/>
</dbReference>
<name>A0ABP1R440_9HEXA</name>
<evidence type="ECO:0000313" key="2">
    <source>
        <dbReference type="Proteomes" id="UP001642540"/>
    </source>
</evidence>
<organism evidence="1 2">
    <name type="scientific">Orchesella dallaii</name>
    <dbReference type="NCBI Taxonomy" id="48710"/>
    <lineage>
        <taxon>Eukaryota</taxon>
        <taxon>Metazoa</taxon>
        <taxon>Ecdysozoa</taxon>
        <taxon>Arthropoda</taxon>
        <taxon>Hexapoda</taxon>
        <taxon>Collembola</taxon>
        <taxon>Entomobryomorpha</taxon>
        <taxon>Entomobryoidea</taxon>
        <taxon>Orchesellidae</taxon>
        <taxon>Orchesellinae</taxon>
        <taxon>Orchesella</taxon>
    </lineage>
</organism>
<proteinExistence type="predicted"/>
<sequence length="450" mass="51042">MERFKVAVDEPSDDDGNKVQLFHLPEDIMTLILSYIPQYERNEFLTHRLVNKNWTRMINNNIESAIIAGLVEPFPDICKCKIQSRLQSSEQDVTKVSPFNGLRVNGYCGLDDVKPQCEDGEETTMSIVPAFLQHCGQDITSFAICGLQFYILDLPTILNNLRSLKLLRLLNLNITTNMTTMALELPPLPRLAHLINLDFCGDYHDEGQTILLYSLLVISYSGQILKLKIDTEQAMPPLKPLRQNSLNVNGRRFGIGTTTANAFHRLKELIISSPQDFLLETRTPSLKRLAINGVNLENSPSLTYITHFMDSCQALEFISLNISWDDLVVQQVERMPEFTEGALHPTCEVNLPELATFHVNYPSFKNMKVLAHTFLPKFPGLKTLHLTDFETENGPAFDGTDRASRLDRDLMLSTLYKYIGSKFPEKSMEEAVVSEMASFHGVWKTCTNFQ</sequence>
<dbReference type="Proteomes" id="UP001642540">
    <property type="component" value="Unassembled WGS sequence"/>
</dbReference>
<evidence type="ECO:0000313" key="1">
    <source>
        <dbReference type="EMBL" id="CAL8119495.1"/>
    </source>
</evidence>
<evidence type="ECO:0008006" key="3">
    <source>
        <dbReference type="Google" id="ProtNLM"/>
    </source>
</evidence>
<accession>A0ABP1R440</accession>
<reference evidence="1 2" key="1">
    <citation type="submission" date="2024-08" db="EMBL/GenBank/DDBJ databases">
        <authorList>
            <person name="Cucini C."/>
            <person name="Frati F."/>
        </authorList>
    </citation>
    <scope>NUCLEOTIDE SEQUENCE [LARGE SCALE GENOMIC DNA]</scope>
</reference>
<keyword evidence="2" id="KW-1185">Reference proteome</keyword>
<gene>
    <name evidence="1" type="ORF">ODALV1_LOCUS18578</name>
</gene>